<dbReference type="STRING" id="150374.A0A0M8N0H4"/>
<dbReference type="EMBL" id="LGSR01000017">
    <property type="protein sequence ID" value="KOS20617.1"/>
    <property type="molecule type" value="Genomic_DNA"/>
</dbReference>
<evidence type="ECO:0000256" key="1">
    <source>
        <dbReference type="SAM" id="MobiDB-lite"/>
    </source>
</evidence>
<sequence>MLGSELGISEDTKPELRFDGVGIFYCVFATIWTLILASGMAFLWVRREMPILRIRGLPLSFAAITLMHLYWLAVELGYSYGPLMPEVAEYWIMSIWFPFGIALFHASNSRFLYVADAQRKFLNTVETLERPLANNDLVGRWKRMDYTSRTLLLVSLGMAGQLFLTVFMYLISQKFHSGFGIPGTGVSGNYMQVKMQQGRGWEWWPSIFWQMTWAWVYAPYILWRSRNLRDTQGWRFQTIACCLSNLHAAPMWLIAIYVPAMNPINTYFIPPQWIAVSIMLLEIFTVFVPVIEVCKHRSLTQETLDSIARWETRKKAFGGGAGKSLHSQSTATSSSSWYGRKGRASSVHTSHSAGGSSILTMDALEHTLAKNPEPLQHFSALKDFSGENIAFLTRIREWKMAYFPRAPQREGVEPEKRESVAQPPRECFDAALRIYLDFISATHAEFQINLSSTDFKNLQAVFEHAARVIYGDGRSTPDPVTPFDDMRSGSADSDATLNVVRYWGDLPEAFCEEVFDDAEMHVKYLVLTNTWPKFIKERRSFDALSTAESAR</sequence>
<feature type="transmembrane region" description="Helical" evidence="2">
    <location>
        <begin position="234"/>
        <end position="260"/>
    </location>
</feature>
<keyword evidence="2" id="KW-0812">Transmembrane</keyword>
<protein>
    <recommendedName>
        <fullName evidence="5">RGS domain-containing protein</fullName>
    </recommendedName>
</protein>
<keyword evidence="2" id="KW-1133">Transmembrane helix</keyword>
<feature type="region of interest" description="Disordered" evidence="1">
    <location>
        <begin position="317"/>
        <end position="339"/>
    </location>
</feature>
<feature type="transmembrane region" description="Helical" evidence="2">
    <location>
        <begin position="22"/>
        <end position="45"/>
    </location>
</feature>
<feature type="transmembrane region" description="Helical" evidence="2">
    <location>
        <begin position="272"/>
        <end position="291"/>
    </location>
</feature>
<feature type="transmembrane region" description="Helical" evidence="2">
    <location>
        <begin position="203"/>
        <end position="222"/>
    </location>
</feature>
<keyword evidence="4" id="KW-1185">Reference proteome</keyword>
<organism evidence="3 4">
    <name type="scientific">Escovopsis weberi</name>
    <dbReference type="NCBI Taxonomy" id="150374"/>
    <lineage>
        <taxon>Eukaryota</taxon>
        <taxon>Fungi</taxon>
        <taxon>Dikarya</taxon>
        <taxon>Ascomycota</taxon>
        <taxon>Pezizomycotina</taxon>
        <taxon>Sordariomycetes</taxon>
        <taxon>Hypocreomycetidae</taxon>
        <taxon>Hypocreales</taxon>
        <taxon>Hypocreaceae</taxon>
        <taxon>Escovopsis</taxon>
    </lineage>
</organism>
<keyword evidence="2" id="KW-0472">Membrane</keyword>
<feature type="transmembrane region" description="Helical" evidence="2">
    <location>
        <begin position="57"/>
        <end position="78"/>
    </location>
</feature>
<accession>A0A0M8N0H4</accession>
<feature type="compositionally biased region" description="Low complexity" evidence="1">
    <location>
        <begin position="324"/>
        <end position="336"/>
    </location>
</feature>
<evidence type="ECO:0008006" key="5">
    <source>
        <dbReference type="Google" id="ProtNLM"/>
    </source>
</evidence>
<name>A0A0M8N0H4_ESCWE</name>
<dbReference type="Proteomes" id="UP000053831">
    <property type="component" value="Unassembled WGS sequence"/>
</dbReference>
<dbReference type="InterPro" id="IPR036305">
    <property type="entry name" value="RGS_sf"/>
</dbReference>
<dbReference type="InterPro" id="IPR044926">
    <property type="entry name" value="RGS_subdomain_2"/>
</dbReference>
<feature type="transmembrane region" description="Helical" evidence="2">
    <location>
        <begin position="90"/>
        <end position="113"/>
    </location>
</feature>
<evidence type="ECO:0000313" key="3">
    <source>
        <dbReference type="EMBL" id="KOS20617.1"/>
    </source>
</evidence>
<gene>
    <name evidence="3" type="ORF">ESCO_005392</name>
</gene>
<evidence type="ECO:0000313" key="4">
    <source>
        <dbReference type="Proteomes" id="UP000053831"/>
    </source>
</evidence>
<feature type="transmembrane region" description="Helical" evidence="2">
    <location>
        <begin position="150"/>
        <end position="171"/>
    </location>
</feature>
<dbReference type="OrthoDB" id="5313079at2759"/>
<comment type="caution">
    <text evidence="3">The sequence shown here is derived from an EMBL/GenBank/DDBJ whole genome shotgun (WGS) entry which is preliminary data.</text>
</comment>
<reference evidence="3 4" key="1">
    <citation type="submission" date="2015-07" db="EMBL/GenBank/DDBJ databases">
        <title>The genome of the fungus Escovopsis weberi, a specialized disease agent of ant agriculture.</title>
        <authorList>
            <person name="de Man T.J."/>
            <person name="Stajich J.E."/>
            <person name="Kubicek C.P."/>
            <person name="Chenthamara K."/>
            <person name="Atanasova L."/>
            <person name="Druzhinina I.S."/>
            <person name="Birnbaum S."/>
            <person name="Barribeau S.M."/>
            <person name="Teiling C."/>
            <person name="Suen G."/>
            <person name="Currie C."/>
            <person name="Gerardo N.M."/>
        </authorList>
    </citation>
    <scope>NUCLEOTIDE SEQUENCE [LARGE SCALE GENOMIC DNA]</scope>
</reference>
<proteinExistence type="predicted"/>
<dbReference type="Gene3D" id="1.10.167.10">
    <property type="entry name" value="Regulator of G-protein Signalling 4, domain 2"/>
    <property type="match status" value="1"/>
</dbReference>
<dbReference type="SUPFAM" id="SSF48097">
    <property type="entry name" value="Regulator of G-protein signaling, RGS"/>
    <property type="match status" value="1"/>
</dbReference>
<dbReference type="AlphaFoldDB" id="A0A0M8N0H4"/>
<evidence type="ECO:0000256" key="2">
    <source>
        <dbReference type="SAM" id="Phobius"/>
    </source>
</evidence>